<dbReference type="Proteomes" id="UP000823388">
    <property type="component" value="Chromosome 5K"/>
</dbReference>
<evidence type="ECO:0000313" key="2">
    <source>
        <dbReference type="Proteomes" id="UP000823388"/>
    </source>
</evidence>
<gene>
    <name evidence="1" type="ORF">PVAP13_5KG100100</name>
</gene>
<protein>
    <submittedName>
        <fullName evidence="1">Uncharacterized protein</fullName>
    </submittedName>
</protein>
<accession>A0A8T0SFW1</accession>
<organism evidence="1 2">
    <name type="scientific">Panicum virgatum</name>
    <name type="common">Blackwell switchgrass</name>
    <dbReference type="NCBI Taxonomy" id="38727"/>
    <lineage>
        <taxon>Eukaryota</taxon>
        <taxon>Viridiplantae</taxon>
        <taxon>Streptophyta</taxon>
        <taxon>Embryophyta</taxon>
        <taxon>Tracheophyta</taxon>
        <taxon>Spermatophyta</taxon>
        <taxon>Magnoliopsida</taxon>
        <taxon>Liliopsida</taxon>
        <taxon>Poales</taxon>
        <taxon>Poaceae</taxon>
        <taxon>PACMAD clade</taxon>
        <taxon>Panicoideae</taxon>
        <taxon>Panicodae</taxon>
        <taxon>Paniceae</taxon>
        <taxon>Panicinae</taxon>
        <taxon>Panicum</taxon>
        <taxon>Panicum sect. Hiantes</taxon>
    </lineage>
</organism>
<name>A0A8T0SFW1_PANVG</name>
<dbReference type="EMBL" id="CM029045">
    <property type="protein sequence ID" value="KAG2595813.1"/>
    <property type="molecule type" value="Genomic_DNA"/>
</dbReference>
<sequence length="137" mass="15046">MQQQLGTPWRGFASWLSLKKDVWAHSDHPEAFSWPPSALAQTPGLLQLPSRRLAVERRGGGGGGGHWTHARTTTSAAIPYRARNRSCYPARLGPVVRAAGRLTQSRLAPSMAQRRKTFLGHPPALARSLHPRTEQAV</sequence>
<reference evidence="1" key="1">
    <citation type="submission" date="2020-05" db="EMBL/GenBank/DDBJ databases">
        <title>WGS assembly of Panicum virgatum.</title>
        <authorList>
            <person name="Lovell J.T."/>
            <person name="Jenkins J."/>
            <person name="Shu S."/>
            <person name="Juenger T.E."/>
            <person name="Schmutz J."/>
        </authorList>
    </citation>
    <scope>NUCLEOTIDE SEQUENCE</scope>
    <source>
        <strain evidence="1">AP13</strain>
    </source>
</reference>
<comment type="caution">
    <text evidence="1">The sequence shown here is derived from an EMBL/GenBank/DDBJ whole genome shotgun (WGS) entry which is preliminary data.</text>
</comment>
<dbReference type="AlphaFoldDB" id="A0A8T0SFW1"/>
<proteinExistence type="predicted"/>
<evidence type="ECO:0000313" key="1">
    <source>
        <dbReference type="EMBL" id="KAG2595813.1"/>
    </source>
</evidence>
<keyword evidence="2" id="KW-1185">Reference proteome</keyword>